<protein>
    <submittedName>
        <fullName evidence="1">5-amino-6-(5-phospho-D-ribitylamino)uracil phosphatase YbjI</fullName>
        <ecNumber evidence="1">3.1.3.-</ecNumber>
    </submittedName>
</protein>
<reference evidence="1 2" key="1">
    <citation type="journal article" date="2014" name="Int. J. Syst. Evol. Microbiol.">
        <title>Jeotgalibaca dankookensis gen. nov., sp. nov., a member of the family Carnobacteriaceae, isolated from seujeot (Korean traditional food).</title>
        <authorList>
            <person name="Lee D.G."/>
            <person name="Trujillo M.E."/>
            <person name="Kang H."/>
            <person name="Ahn T.Y."/>
        </authorList>
    </citation>
    <scope>NUCLEOTIDE SEQUENCE [LARGE SCALE GENOMIC DNA]</scope>
    <source>
        <strain evidence="1 2">EX-07</strain>
    </source>
</reference>
<keyword evidence="2" id="KW-1185">Reference proteome</keyword>
<dbReference type="EC" id="3.1.3.-" evidence="1"/>
<dbReference type="RefSeq" id="WP_062468619.1">
    <property type="nucleotide sequence ID" value="NZ_BBYN01000009.1"/>
</dbReference>
<dbReference type="Gene3D" id="3.30.1240.10">
    <property type="match status" value="1"/>
</dbReference>
<dbReference type="NCBIfam" id="TIGR01484">
    <property type="entry name" value="HAD-SF-IIB"/>
    <property type="match status" value="1"/>
</dbReference>
<organism evidence="1 2">
    <name type="scientific">Jeotgalibaca dankookensis</name>
    <dbReference type="NCBI Taxonomy" id="708126"/>
    <lineage>
        <taxon>Bacteria</taxon>
        <taxon>Bacillati</taxon>
        <taxon>Bacillota</taxon>
        <taxon>Bacilli</taxon>
        <taxon>Lactobacillales</taxon>
        <taxon>Carnobacteriaceae</taxon>
        <taxon>Jeotgalibaca</taxon>
    </lineage>
</organism>
<dbReference type="Gene3D" id="3.40.50.1000">
    <property type="entry name" value="HAD superfamily/HAD-like"/>
    <property type="match status" value="1"/>
</dbReference>
<sequence>MSIKLIAVDMDGTFLNTEMSYNRPYFESLLKRMKEKNIHFICASGNQLPQLLNYFEGLESEITFIAENGAYVYDDGKELYLAVMKDSIVRRAIRALQAYGDGKVAFAICGKEKAYVLKETDEKYLNLFKKFYIELEKVDHFDEVTDEIVKFTSNFGVEDVSEMVTYLNDELGDVLTPLASGNGFIDLLLNDVDKGLGMKLLQERWAISAGESAAFGDSPNDIAMLQSVTHSYAMENATPSVKEVAAYEIGHNDTDSLLNTIEKIIESVAD</sequence>
<keyword evidence="1" id="KW-0378">Hydrolase</keyword>
<dbReference type="NCBIfam" id="TIGR00099">
    <property type="entry name" value="Cof-subfamily"/>
    <property type="match status" value="1"/>
</dbReference>
<dbReference type="KEGG" id="jda:BW727_101318"/>
<dbReference type="Pfam" id="PF08282">
    <property type="entry name" value="Hydrolase_3"/>
    <property type="match status" value="1"/>
</dbReference>
<evidence type="ECO:0000313" key="2">
    <source>
        <dbReference type="Proteomes" id="UP000188993"/>
    </source>
</evidence>
<dbReference type="InterPro" id="IPR023214">
    <property type="entry name" value="HAD_sf"/>
</dbReference>
<dbReference type="PROSITE" id="PS01229">
    <property type="entry name" value="COF_2"/>
    <property type="match status" value="1"/>
</dbReference>
<dbReference type="OrthoDB" id="9814970at2"/>
<evidence type="ECO:0000313" key="1">
    <source>
        <dbReference type="EMBL" id="AQS53685.1"/>
    </source>
</evidence>
<dbReference type="SFLD" id="SFLDG01140">
    <property type="entry name" value="C2.B:_Phosphomannomutase_and_P"/>
    <property type="match status" value="1"/>
</dbReference>
<dbReference type="SUPFAM" id="SSF56784">
    <property type="entry name" value="HAD-like"/>
    <property type="match status" value="1"/>
</dbReference>
<dbReference type="GO" id="GO:0000287">
    <property type="term" value="F:magnesium ion binding"/>
    <property type="evidence" value="ECO:0007669"/>
    <property type="project" value="TreeGrafter"/>
</dbReference>
<dbReference type="GO" id="GO:0005829">
    <property type="term" value="C:cytosol"/>
    <property type="evidence" value="ECO:0007669"/>
    <property type="project" value="TreeGrafter"/>
</dbReference>
<proteinExistence type="predicted"/>
<dbReference type="Proteomes" id="UP000188993">
    <property type="component" value="Chromosome"/>
</dbReference>
<dbReference type="AlphaFoldDB" id="A0A1S6IQ53"/>
<dbReference type="STRING" id="708126.BW727_101318"/>
<dbReference type="InterPro" id="IPR036412">
    <property type="entry name" value="HAD-like_sf"/>
</dbReference>
<dbReference type="InterPro" id="IPR000150">
    <property type="entry name" value="Cof"/>
</dbReference>
<gene>
    <name evidence="1" type="primary">ybjI</name>
    <name evidence="1" type="ORF">BW727_101318</name>
</gene>
<dbReference type="EMBL" id="CP019728">
    <property type="protein sequence ID" value="AQS53685.1"/>
    <property type="molecule type" value="Genomic_DNA"/>
</dbReference>
<accession>A0A1S6IQ53</accession>
<dbReference type="PANTHER" id="PTHR10000">
    <property type="entry name" value="PHOSPHOSERINE PHOSPHATASE"/>
    <property type="match status" value="1"/>
</dbReference>
<dbReference type="CDD" id="cd07518">
    <property type="entry name" value="HAD_YbiV-Like"/>
    <property type="match status" value="1"/>
</dbReference>
<dbReference type="GO" id="GO:0016791">
    <property type="term" value="F:phosphatase activity"/>
    <property type="evidence" value="ECO:0007669"/>
    <property type="project" value="TreeGrafter"/>
</dbReference>
<dbReference type="PANTHER" id="PTHR10000:SF53">
    <property type="entry name" value="5-AMINO-6-(5-PHOSPHO-D-RIBITYLAMINO)URACIL PHOSPHATASE YBJI-RELATED"/>
    <property type="match status" value="1"/>
</dbReference>
<dbReference type="InterPro" id="IPR006379">
    <property type="entry name" value="HAD-SF_hydro_IIB"/>
</dbReference>
<dbReference type="SFLD" id="SFLDS00003">
    <property type="entry name" value="Haloacid_Dehalogenase"/>
    <property type="match status" value="1"/>
</dbReference>
<name>A0A1S6IQ53_9LACT</name>